<accession>A0A1G1ZB98</accession>
<dbReference type="InterPro" id="IPR003442">
    <property type="entry name" value="T6A_TsaE"/>
</dbReference>
<dbReference type="NCBIfam" id="TIGR00150">
    <property type="entry name" value="T6A_YjeE"/>
    <property type="match status" value="1"/>
</dbReference>
<evidence type="ECO:0000256" key="8">
    <source>
        <dbReference type="ARBA" id="ARBA00022840"/>
    </source>
</evidence>
<keyword evidence="9" id="KW-0460">Magnesium</keyword>
<dbReference type="Gene3D" id="3.40.50.300">
    <property type="entry name" value="P-loop containing nucleotide triphosphate hydrolases"/>
    <property type="match status" value="1"/>
</dbReference>
<evidence type="ECO:0000256" key="6">
    <source>
        <dbReference type="ARBA" id="ARBA00022723"/>
    </source>
</evidence>
<dbReference type="Proteomes" id="UP000176544">
    <property type="component" value="Unassembled WGS sequence"/>
</dbReference>
<dbReference type="GO" id="GO:0016740">
    <property type="term" value="F:transferase activity"/>
    <property type="evidence" value="ECO:0007669"/>
    <property type="project" value="UniProtKB-KW"/>
</dbReference>
<reference evidence="11 12" key="1">
    <citation type="journal article" date="2016" name="Nat. Commun.">
        <title>Thousands of microbial genomes shed light on interconnected biogeochemical processes in an aquifer system.</title>
        <authorList>
            <person name="Anantharaman K."/>
            <person name="Brown C.T."/>
            <person name="Hug L.A."/>
            <person name="Sharon I."/>
            <person name="Castelle C.J."/>
            <person name="Probst A.J."/>
            <person name="Thomas B.C."/>
            <person name="Singh A."/>
            <person name="Wilkins M.J."/>
            <person name="Karaoz U."/>
            <person name="Brodie E.L."/>
            <person name="Williams K.H."/>
            <person name="Hubbard S.S."/>
            <person name="Banfield J.F."/>
        </authorList>
    </citation>
    <scope>NUCLEOTIDE SEQUENCE [LARGE SCALE GENOMIC DNA]</scope>
</reference>
<sequence length="148" mass="17152">MKRYITKSPAKTRALARNIAENPKRPRPTQGATVLGLIGDLGAGKTTFIKSFIRSMGVKKRITSPTFLILRRFAINNKIFKNIFHVDAYRIKDEKDLRGINIRDVLKEPSNIVLVEWADRIKKVLPKETIWVKFKYGKERDEREITID</sequence>
<protein>
    <recommendedName>
        <fullName evidence="3">tRNA threonylcarbamoyladenosine biosynthesis protein TsaE</fullName>
    </recommendedName>
    <alternativeName>
        <fullName evidence="10">t(6)A37 threonylcarbamoyladenosine biosynthesis protein TsaE</fullName>
    </alternativeName>
</protein>
<keyword evidence="4" id="KW-0963">Cytoplasm</keyword>
<dbReference type="GO" id="GO:0005524">
    <property type="term" value="F:ATP binding"/>
    <property type="evidence" value="ECO:0007669"/>
    <property type="project" value="UniProtKB-KW"/>
</dbReference>
<comment type="subcellular location">
    <subcellularLocation>
        <location evidence="1">Cytoplasm</location>
    </subcellularLocation>
</comment>
<comment type="caution">
    <text evidence="11">The sequence shown here is derived from an EMBL/GenBank/DDBJ whole genome shotgun (WGS) entry which is preliminary data.</text>
</comment>
<keyword evidence="11" id="KW-0808">Transferase</keyword>
<organism evidence="11 12">
    <name type="scientific">Candidatus Colwellbacteria bacterium RIFCSPLOWO2_02_FULL_45_11</name>
    <dbReference type="NCBI Taxonomy" id="1797692"/>
    <lineage>
        <taxon>Bacteria</taxon>
        <taxon>Candidatus Colwelliibacteriota</taxon>
    </lineage>
</organism>
<dbReference type="PANTHER" id="PTHR33540:SF2">
    <property type="entry name" value="TRNA THREONYLCARBAMOYLADENOSINE BIOSYNTHESIS PROTEIN TSAE"/>
    <property type="match status" value="1"/>
</dbReference>
<evidence type="ECO:0000256" key="3">
    <source>
        <dbReference type="ARBA" id="ARBA00019010"/>
    </source>
</evidence>
<dbReference type="GO" id="GO:0005737">
    <property type="term" value="C:cytoplasm"/>
    <property type="evidence" value="ECO:0007669"/>
    <property type="project" value="UniProtKB-SubCell"/>
</dbReference>
<gene>
    <name evidence="11" type="ORF">A3I33_02195</name>
</gene>
<evidence type="ECO:0000256" key="5">
    <source>
        <dbReference type="ARBA" id="ARBA00022694"/>
    </source>
</evidence>
<evidence type="ECO:0000256" key="1">
    <source>
        <dbReference type="ARBA" id="ARBA00004496"/>
    </source>
</evidence>
<keyword evidence="5" id="KW-0819">tRNA processing</keyword>
<evidence type="ECO:0000256" key="9">
    <source>
        <dbReference type="ARBA" id="ARBA00022842"/>
    </source>
</evidence>
<evidence type="ECO:0000256" key="4">
    <source>
        <dbReference type="ARBA" id="ARBA00022490"/>
    </source>
</evidence>
<proteinExistence type="inferred from homology"/>
<name>A0A1G1ZB98_9BACT</name>
<evidence type="ECO:0000256" key="2">
    <source>
        <dbReference type="ARBA" id="ARBA00007599"/>
    </source>
</evidence>
<dbReference type="STRING" id="1797692.A3I33_02195"/>
<keyword evidence="8" id="KW-0067">ATP-binding</keyword>
<evidence type="ECO:0000313" key="12">
    <source>
        <dbReference type="Proteomes" id="UP000176544"/>
    </source>
</evidence>
<dbReference type="Pfam" id="PF02367">
    <property type="entry name" value="TsaE"/>
    <property type="match status" value="1"/>
</dbReference>
<keyword evidence="7" id="KW-0547">Nucleotide-binding</keyword>
<dbReference type="EMBL" id="MHJA01000021">
    <property type="protein sequence ID" value="OGY60907.1"/>
    <property type="molecule type" value="Genomic_DNA"/>
</dbReference>
<dbReference type="InterPro" id="IPR027417">
    <property type="entry name" value="P-loop_NTPase"/>
</dbReference>
<evidence type="ECO:0000256" key="7">
    <source>
        <dbReference type="ARBA" id="ARBA00022741"/>
    </source>
</evidence>
<evidence type="ECO:0000256" key="10">
    <source>
        <dbReference type="ARBA" id="ARBA00032441"/>
    </source>
</evidence>
<keyword evidence="6" id="KW-0479">Metal-binding</keyword>
<comment type="similarity">
    <text evidence="2">Belongs to the TsaE family.</text>
</comment>
<dbReference type="AlphaFoldDB" id="A0A1G1ZB98"/>
<dbReference type="PANTHER" id="PTHR33540">
    <property type="entry name" value="TRNA THREONYLCARBAMOYLADENOSINE BIOSYNTHESIS PROTEIN TSAE"/>
    <property type="match status" value="1"/>
</dbReference>
<dbReference type="GO" id="GO:0046872">
    <property type="term" value="F:metal ion binding"/>
    <property type="evidence" value="ECO:0007669"/>
    <property type="project" value="UniProtKB-KW"/>
</dbReference>
<dbReference type="SUPFAM" id="SSF52540">
    <property type="entry name" value="P-loop containing nucleoside triphosphate hydrolases"/>
    <property type="match status" value="1"/>
</dbReference>
<dbReference type="GO" id="GO:0002949">
    <property type="term" value="P:tRNA threonylcarbamoyladenosine modification"/>
    <property type="evidence" value="ECO:0007669"/>
    <property type="project" value="InterPro"/>
</dbReference>
<evidence type="ECO:0000313" key="11">
    <source>
        <dbReference type="EMBL" id="OGY60907.1"/>
    </source>
</evidence>